<dbReference type="NCBIfam" id="NF002208">
    <property type="entry name" value="PRK01099.1-3"/>
    <property type="match status" value="1"/>
</dbReference>
<dbReference type="EMBL" id="DTCM01000093">
    <property type="protein sequence ID" value="HGL41552.1"/>
    <property type="molecule type" value="Genomic_DNA"/>
</dbReference>
<comment type="catalytic activity">
    <reaction evidence="3">
        <text>RNA(n) + a ribonucleoside 5'-triphosphate = RNA(n+1) + diphosphate</text>
        <dbReference type="Rhea" id="RHEA:21248"/>
        <dbReference type="Rhea" id="RHEA-COMP:14527"/>
        <dbReference type="Rhea" id="RHEA-COMP:17342"/>
        <dbReference type="ChEBI" id="CHEBI:33019"/>
        <dbReference type="ChEBI" id="CHEBI:61557"/>
        <dbReference type="ChEBI" id="CHEBI:140395"/>
        <dbReference type="EC" id="2.7.7.6"/>
    </reaction>
</comment>
<dbReference type="SUPFAM" id="SSF63562">
    <property type="entry name" value="RPB6/omega subunit-like"/>
    <property type="match status" value="1"/>
</dbReference>
<evidence type="ECO:0000313" key="5">
    <source>
        <dbReference type="EMBL" id="HGN89679.1"/>
    </source>
</evidence>
<dbReference type="EMBL" id="DRXG01000086">
    <property type="protein sequence ID" value="HHN52456.1"/>
    <property type="molecule type" value="Genomic_DNA"/>
</dbReference>
<proteinExistence type="inferred from homology"/>
<organism evidence="5">
    <name type="scientific">Caldiarchaeum subterraneum</name>
    <dbReference type="NCBI Taxonomy" id="311458"/>
    <lineage>
        <taxon>Archaea</taxon>
        <taxon>Nitrososphaerota</taxon>
        <taxon>Candidatus Caldarchaeales</taxon>
        <taxon>Candidatus Caldarchaeaceae</taxon>
        <taxon>Candidatus Caldarchaeum</taxon>
    </lineage>
</organism>
<dbReference type="InterPro" id="IPR020708">
    <property type="entry name" value="DNA-dir_RNA_polK_14-18kDa_CS"/>
</dbReference>
<dbReference type="HAMAP" id="MF_00192">
    <property type="entry name" value="RNApol_arch_Rpo6"/>
    <property type="match status" value="1"/>
</dbReference>
<keyword evidence="3" id="KW-0963">Cytoplasm</keyword>
<evidence type="ECO:0000256" key="1">
    <source>
        <dbReference type="ARBA" id="ARBA00022478"/>
    </source>
</evidence>
<dbReference type="AlphaFoldDB" id="A0A7C4DZ34"/>
<dbReference type="EC" id="2.7.7.6" evidence="3"/>
<keyword evidence="1 3" id="KW-0240">DNA-directed RNA polymerase</keyword>
<keyword evidence="3" id="KW-0808">Transferase</keyword>
<keyword evidence="3" id="KW-0548">Nucleotidyltransferase</keyword>
<dbReference type="EMBL" id="DTAD01000011">
    <property type="protein sequence ID" value="HGN89679.1"/>
    <property type="molecule type" value="Genomic_DNA"/>
</dbReference>
<dbReference type="GO" id="GO:0006366">
    <property type="term" value="P:transcription by RNA polymerase II"/>
    <property type="evidence" value="ECO:0007669"/>
    <property type="project" value="TreeGrafter"/>
</dbReference>
<dbReference type="InterPro" id="IPR006111">
    <property type="entry name" value="Rpo6/Rpb6"/>
</dbReference>
<evidence type="ECO:0000256" key="3">
    <source>
        <dbReference type="HAMAP-Rule" id="MF_00192"/>
    </source>
</evidence>
<gene>
    <name evidence="3" type="primary">rpo6</name>
    <name evidence="3" type="synonym">rpoK</name>
    <name evidence="6" type="ORF">ENM30_03985</name>
    <name evidence="5" type="ORF">ENT82_00905</name>
    <name evidence="4" type="ORF">ENU43_07830</name>
</gene>
<sequence>MASQKTEAKTAQLRLTKYEKARIIGGRALQLSLGAFPLVEVRPGDSNIDIAKREFERGVLPIIIRRKRFDGSYVDIPLKELLGNE</sequence>
<comment type="similarity">
    <text evidence="3">Belongs to the archaeal Rpo6/eukaryotic RPB6 RNA polymerase subunit family.</text>
</comment>
<dbReference type="Gene3D" id="3.90.940.10">
    <property type="match status" value="1"/>
</dbReference>
<dbReference type="NCBIfam" id="NF002207">
    <property type="entry name" value="PRK01099.1-2"/>
    <property type="match status" value="1"/>
</dbReference>
<name>A0A7C4DZ34_CALS0</name>
<protein>
    <recommendedName>
        <fullName evidence="3">DNA-directed RNA polymerase subunit Rpo6</fullName>
        <ecNumber evidence="3">2.7.7.6</ecNumber>
    </recommendedName>
    <alternativeName>
        <fullName evidence="3">DNA-directed RNA polymerase subunit K</fullName>
    </alternativeName>
</protein>
<comment type="caution">
    <text evidence="5">The sequence shown here is derived from an EMBL/GenBank/DDBJ whole genome shotgun (WGS) entry which is preliminary data.</text>
</comment>
<keyword evidence="2 3" id="KW-0804">Transcription</keyword>
<accession>A0A7C4DZ34</accession>
<dbReference type="SMART" id="SM01409">
    <property type="entry name" value="RNA_pol_Rpb6"/>
    <property type="match status" value="1"/>
</dbReference>
<comment type="subcellular location">
    <subcellularLocation>
        <location evidence="3">Cytoplasm</location>
    </subcellularLocation>
</comment>
<evidence type="ECO:0000313" key="6">
    <source>
        <dbReference type="EMBL" id="HHN52456.1"/>
    </source>
</evidence>
<dbReference type="GO" id="GO:0003677">
    <property type="term" value="F:DNA binding"/>
    <property type="evidence" value="ECO:0007669"/>
    <property type="project" value="UniProtKB-UniRule"/>
</dbReference>
<evidence type="ECO:0000256" key="2">
    <source>
        <dbReference type="ARBA" id="ARBA00023163"/>
    </source>
</evidence>
<dbReference type="GO" id="GO:0000428">
    <property type="term" value="C:DNA-directed RNA polymerase complex"/>
    <property type="evidence" value="ECO:0007669"/>
    <property type="project" value="UniProtKB-KW"/>
</dbReference>
<dbReference type="GO" id="GO:0042797">
    <property type="term" value="P:tRNA transcription by RNA polymerase III"/>
    <property type="evidence" value="ECO:0007669"/>
    <property type="project" value="TreeGrafter"/>
</dbReference>
<dbReference type="GO" id="GO:0006360">
    <property type="term" value="P:transcription by RNA polymerase I"/>
    <property type="evidence" value="ECO:0007669"/>
    <property type="project" value="TreeGrafter"/>
</dbReference>
<comment type="function">
    <text evidence="3">DNA-dependent RNA polymerase (RNAP) catalyzes the transcription of DNA into RNA using the four ribonucleoside triphosphates as substrates.</text>
</comment>
<evidence type="ECO:0000313" key="4">
    <source>
        <dbReference type="EMBL" id="HGL41552.1"/>
    </source>
</evidence>
<dbReference type="GO" id="GO:0005737">
    <property type="term" value="C:cytoplasm"/>
    <property type="evidence" value="ECO:0007669"/>
    <property type="project" value="UniProtKB-SubCell"/>
</dbReference>
<dbReference type="GO" id="GO:0003899">
    <property type="term" value="F:DNA-directed RNA polymerase activity"/>
    <property type="evidence" value="ECO:0007669"/>
    <property type="project" value="UniProtKB-UniRule"/>
</dbReference>
<dbReference type="PROSITE" id="PS01111">
    <property type="entry name" value="RNA_POL_K_14KD"/>
    <property type="match status" value="1"/>
</dbReference>
<dbReference type="InterPro" id="IPR006110">
    <property type="entry name" value="Pol_omega/Rpo6/RPB6"/>
</dbReference>
<dbReference type="Pfam" id="PF01192">
    <property type="entry name" value="RNA_pol_Rpb6"/>
    <property type="match status" value="1"/>
</dbReference>
<comment type="subunit">
    <text evidence="3">Part of the RNA polymerase complex.</text>
</comment>
<dbReference type="PANTHER" id="PTHR47227:SF5">
    <property type="entry name" value="DNA-DIRECTED RNA POLYMERASES I, II, AND III SUBUNIT RPABC2"/>
    <property type="match status" value="1"/>
</dbReference>
<reference evidence="5" key="1">
    <citation type="journal article" date="2020" name="mSystems">
        <title>Genome- and Community-Level Interaction Insights into Carbon Utilization and Element Cycling Functions of Hydrothermarchaeota in Hydrothermal Sediment.</title>
        <authorList>
            <person name="Zhou Z."/>
            <person name="Liu Y."/>
            <person name="Xu W."/>
            <person name="Pan J."/>
            <person name="Luo Z.H."/>
            <person name="Li M."/>
        </authorList>
    </citation>
    <scope>NUCLEOTIDE SEQUENCE [LARGE SCALE GENOMIC DNA]</scope>
    <source>
        <strain evidence="6">SpSt-1073</strain>
        <strain evidence="5">SpSt-613</strain>
        <strain evidence="4">SpSt-669</strain>
    </source>
</reference>
<dbReference type="InterPro" id="IPR036161">
    <property type="entry name" value="RPB6/omega-like_sf"/>
</dbReference>
<dbReference type="PANTHER" id="PTHR47227">
    <property type="entry name" value="DNA-DIRECTED RNA POLYMERASE SUBUNIT K"/>
    <property type="match status" value="1"/>
</dbReference>
<dbReference type="PIRSF" id="PIRSF000778">
    <property type="entry name" value="RpoK/RPB6"/>
    <property type="match status" value="1"/>
</dbReference>